<feature type="compositionally biased region" description="Polar residues" evidence="1">
    <location>
        <begin position="295"/>
        <end position="304"/>
    </location>
</feature>
<accession>A0A640L151</accession>
<dbReference type="EMBL" id="BLBS01000057">
    <property type="protein sequence ID" value="GET93517.1"/>
    <property type="molecule type" value="Genomic_DNA"/>
</dbReference>
<comment type="caution">
    <text evidence="2">The sequence shown here is derived from an EMBL/GenBank/DDBJ whole genome shotgun (WGS) entry which is preliminary data.</text>
</comment>
<protein>
    <submittedName>
        <fullName evidence="2">Uncharacterized protein</fullName>
    </submittedName>
</protein>
<organism evidence="2 3">
    <name type="scientific">Leishmania tarentolae</name>
    <name type="common">Sauroleishmania tarentolae</name>
    <dbReference type="NCBI Taxonomy" id="5689"/>
    <lineage>
        <taxon>Eukaryota</taxon>
        <taxon>Discoba</taxon>
        <taxon>Euglenozoa</taxon>
        <taxon>Kinetoplastea</taxon>
        <taxon>Metakinetoplastina</taxon>
        <taxon>Trypanosomatida</taxon>
        <taxon>Trypanosomatidae</taxon>
        <taxon>Leishmaniinae</taxon>
        <taxon>Leishmania</taxon>
        <taxon>lizard Leishmania</taxon>
    </lineage>
</organism>
<feature type="region of interest" description="Disordered" evidence="1">
    <location>
        <begin position="180"/>
        <end position="207"/>
    </location>
</feature>
<dbReference type="AlphaFoldDB" id="A0A640L151"/>
<name>A0A640L151_LEITA</name>
<gene>
    <name evidence="2" type="ORF">LtaPh_3643600</name>
</gene>
<reference evidence="2" key="1">
    <citation type="submission" date="2019-11" db="EMBL/GenBank/DDBJ databases">
        <title>Leishmania tarentolae CDS.</title>
        <authorList>
            <person name="Goto Y."/>
            <person name="Yamagishi J."/>
        </authorList>
    </citation>
    <scope>NUCLEOTIDE SEQUENCE [LARGE SCALE GENOMIC DNA]</scope>
    <source>
        <strain evidence="2">Parrot Tar II</strain>
    </source>
</reference>
<dbReference type="VEuPathDB" id="TriTrypDB:LtaPh_3643600"/>
<sequence>MHAMEEACLFQPQINPRSRRIARHAPTLRERQEQEEQRRCSDREDHRGQPQQGVPAFAAGTESDVAESVWGLWRGVAMREARETEAAFVHRARSVNNDDQPSQRRPRVVYVTTVLGMLDALGITSPRHDALISKFLKAMRVEGGALEATKRDETIDAARFMYVFSTVWRAAVTNCTHRSPVPARLSVPRRSPPATQQRGSSHSEATVRHAYAGEVPVRGSPLLRMKEAPATEKGGSGVACGASSSPPSVISSSESGEGEAHSGTESTVPLTSCGGCDERRNDALENDADFLCTNMSDASPSITDSSEKPKAGVRSEELSPMSIEPPAGTHPSPEPRNPCEPVSITPLRPSVTPRTHHRSPFAAESQVGTVSVSGSHRMNSLRVIPSDSHLLSSTTSRELKKAAKRVPGGPMRECTFKPVINPVYDQSSASFSSTAIVQRRKPSSTARPTFQSSTQQFHRARGSLACRLEQNNNTSDNRAEAAATPLVAGVEAAVRRMLAARQQRQRSQSPRQSLQKAAHHSAPAPQSAVQAPVIHPRNPLLYVDVDLPQGKQDRLALYAGDNVEDVAQRFSILHGLSDSLCQRLTAALTAEIHALAAGKAP</sequence>
<dbReference type="Proteomes" id="UP000419144">
    <property type="component" value="Unassembled WGS sequence"/>
</dbReference>
<feature type="region of interest" description="Disordered" evidence="1">
    <location>
        <begin position="498"/>
        <end position="530"/>
    </location>
</feature>
<dbReference type="OrthoDB" id="273382at2759"/>
<dbReference type="PANTHER" id="PTHR38150">
    <property type="entry name" value="EF-HAND DOMAIN-CONTAINING PROTEIN"/>
    <property type="match status" value="1"/>
</dbReference>
<feature type="compositionally biased region" description="Basic and acidic residues" evidence="1">
    <location>
        <begin position="27"/>
        <end position="48"/>
    </location>
</feature>
<evidence type="ECO:0000313" key="3">
    <source>
        <dbReference type="Proteomes" id="UP000419144"/>
    </source>
</evidence>
<dbReference type="PANTHER" id="PTHR38150:SF1">
    <property type="entry name" value="PFU DOMAIN-CONTAINING PROTEIN"/>
    <property type="match status" value="1"/>
</dbReference>
<feature type="compositionally biased region" description="Polar residues" evidence="1">
    <location>
        <begin position="193"/>
        <end position="204"/>
    </location>
</feature>
<proteinExistence type="predicted"/>
<evidence type="ECO:0000313" key="2">
    <source>
        <dbReference type="EMBL" id="GET93517.1"/>
    </source>
</evidence>
<evidence type="ECO:0000256" key="1">
    <source>
        <dbReference type="SAM" id="MobiDB-lite"/>
    </source>
</evidence>
<keyword evidence="3" id="KW-1185">Reference proteome</keyword>
<feature type="compositionally biased region" description="Low complexity" evidence="1">
    <location>
        <begin position="239"/>
        <end position="267"/>
    </location>
</feature>
<feature type="region of interest" description="Disordered" evidence="1">
    <location>
        <begin position="295"/>
        <end position="369"/>
    </location>
</feature>
<feature type="region of interest" description="Disordered" evidence="1">
    <location>
        <begin position="230"/>
        <end position="275"/>
    </location>
</feature>
<feature type="compositionally biased region" description="Basic and acidic residues" evidence="1">
    <location>
        <begin position="305"/>
        <end position="317"/>
    </location>
</feature>
<feature type="region of interest" description="Disordered" evidence="1">
    <location>
        <begin position="15"/>
        <end position="60"/>
    </location>
</feature>